<dbReference type="Proteomes" id="UP000236569">
    <property type="component" value="Unassembled WGS sequence"/>
</dbReference>
<dbReference type="OrthoDB" id="64234at2"/>
<feature type="transmembrane region" description="Helical" evidence="2">
    <location>
        <begin position="83"/>
        <end position="105"/>
    </location>
</feature>
<evidence type="ECO:0000256" key="1">
    <source>
        <dbReference type="SAM" id="MobiDB-lite"/>
    </source>
</evidence>
<feature type="transmembrane region" description="Helical" evidence="2">
    <location>
        <begin position="117"/>
        <end position="135"/>
    </location>
</feature>
<dbReference type="RefSeq" id="WP_133161943.1">
    <property type="nucleotide sequence ID" value="NZ_BFAG01000001.1"/>
</dbReference>
<accession>A0A2I9DE24</accession>
<evidence type="ECO:0000313" key="4">
    <source>
        <dbReference type="Proteomes" id="UP000236569"/>
    </source>
</evidence>
<keyword evidence="2" id="KW-0812">Transmembrane</keyword>
<keyword evidence="2" id="KW-0472">Membrane</keyword>
<evidence type="ECO:0000256" key="2">
    <source>
        <dbReference type="SAM" id="Phobius"/>
    </source>
</evidence>
<keyword evidence="2" id="KW-1133">Transmembrane helix</keyword>
<protein>
    <recommendedName>
        <fullName evidence="5">DUF998 domain-containing protein</fullName>
    </recommendedName>
</protein>
<keyword evidence="4" id="KW-1185">Reference proteome</keyword>
<feature type="transmembrane region" description="Helical" evidence="2">
    <location>
        <begin position="186"/>
        <end position="204"/>
    </location>
</feature>
<dbReference type="AlphaFoldDB" id="A0A2I9DE24"/>
<proteinExistence type="predicted"/>
<feature type="transmembrane region" description="Helical" evidence="2">
    <location>
        <begin position="40"/>
        <end position="63"/>
    </location>
</feature>
<name>A0A2I9DE24_9DEIO</name>
<evidence type="ECO:0008006" key="5">
    <source>
        <dbReference type="Google" id="ProtNLM"/>
    </source>
</evidence>
<feature type="transmembrane region" description="Helical" evidence="2">
    <location>
        <begin position="155"/>
        <end position="177"/>
    </location>
</feature>
<organism evidence="3 4">
    <name type="scientific">Deinococcus aerius</name>
    <dbReference type="NCBI Taxonomy" id="200253"/>
    <lineage>
        <taxon>Bacteria</taxon>
        <taxon>Thermotogati</taxon>
        <taxon>Deinococcota</taxon>
        <taxon>Deinococci</taxon>
        <taxon>Deinococcales</taxon>
        <taxon>Deinococcaceae</taxon>
        <taxon>Deinococcus</taxon>
    </lineage>
</organism>
<dbReference type="EMBL" id="BFAG01000001">
    <property type="protein sequence ID" value="GBF04198.1"/>
    <property type="molecule type" value="Genomic_DNA"/>
</dbReference>
<sequence length="268" mass="28405">MSAPGQAELGSVGPATRSAAHPSPAGVQPFTLSPRGIVRLLAGISAVLVVINVLTRLATLHFSDFTGRDWLTIMFGLGGEANIPATFSGGLLLLSGLLLGAIALARRRFGGPFWPHWAVLSATFLFLSLDELASIHDNISLPLSRLHHSSGALLYLWVVPYGVAALALLLGSIRFLLHLPAPTRRLFILAGAVYVGGALGMELLEAASNSRHIAAGFIPVWGVIVEETMEMCGTVIFISALLSYLQRVLPGFALQLSVGPETREAGRR</sequence>
<gene>
    <name evidence="3" type="ORF">DAERI_010370</name>
</gene>
<evidence type="ECO:0000313" key="3">
    <source>
        <dbReference type="EMBL" id="GBF04198.1"/>
    </source>
</evidence>
<feature type="region of interest" description="Disordered" evidence="1">
    <location>
        <begin position="1"/>
        <end position="23"/>
    </location>
</feature>
<reference evidence="4" key="1">
    <citation type="submission" date="2018-01" db="EMBL/GenBank/DDBJ databases">
        <title>Draft Genome Sequence of the Radioresistant Bacterium Deinococcus aerius TR0125, Isolated from the Higher Atmosphere above Japan.</title>
        <authorList>
            <person name="Satoh K."/>
            <person name="Arai H."/>
            <person name="Sanzen T."/>
            <person name="Kawaguchi Y."/>
            <person name="Hayashi H."/>
            <person name="Yokobori S."/>
            <person name="Yamagishi A."/>
            <person name="Oono Y."/>
            <person name="Narumi I."/>
        </authorList>
    </citation>
    <scope>NUCLEOTIDE SEQUENCE [LARGE SCALE GENOMIC DNA]</scope>
    <source>
        <strain evidence="4">TR0125</strain>
    </source>
</reference>
<comment type="caution">
    <text evidence="3">The sequence shown here is derived from an EMBL/GenBank/DDBJ whole genome shotgun (WGS) entry which is preliminary data.</text>
</comment>